<organism evidence="4 5">
    <name type="scientific">Paenibacillus mendelii</name>
    <dbReference type="NCBI Taxonomy" id="206163"/>
    <lineage>
        <taxon>Bacteria</taxon>
        <taxon>Bacillati</taxon>
        <taxon>Bacillota</taxon>
        <taxon>Bacilli</taxon>
        <taxon>Bacillales</taxon>
        <taxon>Paenibacillaceae</taxon>
        <taxon>Paenibacillus</taxon>
    </lineage>
</organism>
<proteinExistence type="predicted"/>
<feature type="domain" description="Fibronectin type-III" evidence="3">
    <location>
        <begin position="643"/>
        <end position="752"/>
    </location>
</feature>
<dbReference type="SMART" id="SM00060">
    <property type="entry name" value="FN3"/>
    <property type="match status" value="1"/>
</dbReference>
<feature type="compositionally biased region" description="Low complexity" evidence="1">
    <location>
        <begin position="921"/>
        <end position="933"/>
    </location>
</feature>
<name>A0ABV6JJ52_9BACL</name>
<dbReference type="InterPro" id="IPR003961">
    <property type="entry name" value="FN3_dom"/>
</dbReference>
<dbReference type="Pfam" id="PF00041">
    <property type="entry name" value="fn3"/>
    <property type="match status" value="1"/>
</dbReference>
<comment type="caution">
    <text evidence="4">The sequence shown here is derived from an EMBL/GenBank/DDBJ whole genome shotgun (WGS) entry which is preliminary data.</text>
</comment>
<dbReference type="SUPFAM" id="SSF75005">
    <property type="entry name" value="Arabinanase/levansucrase/invertase"/>
    <property type="match status" value="1"/>
</dbReference>
<dbReference type="SUPFAM" id="SSF49265">
    <property type="entry name" value="Fibronectin type III"/>
    <property type="match status" value="1"/>
</dbReference>
<evidence type="ECO:0000256" key="1">
    <source>
        <dbReference type="SAM" id="MobiDB-lite"/>
    </source>
</evidence>
<keyword evidence="2" id="KW-0812">Transmembrane</keyword>
<keyword evidence="5" id="KW-1185">Reference proteome</keyword>
<sequence length="940" mass="100810">MSKVSTVRVWLNRNAPWQVGGDQASDERGEFVTGWSADGYRQARHTSAAEWREIAIRGKEAIRALRPPGPTAQGKPNKGEVDMNKTFFRKTIATVLLFACAYMLAMSAGLTALQRAEAADGVPGTLDEYWNGNAEWVYLRKDTFASTGFPSYFDGTQVKMMSDGTWYLFNRKYVTDSACSGGTALETQVRRSTDKGVTWSAPTTIIPHVPGTPYSCFATDGDAWYNAAENKWHYLFQCLGGSGPWQGCMLSRDGADPMGPFTIAPAGGNPVITPGEIWNQICNVSSDDCSSLAGGSGRVFDEGTFNIFDYDGTHYWIGFHGYDGVRGYRGIAKSSDFQTWIAGNPTQGVPADAVHDRNDSQGWRESWNSGGSIGAGAGSMIREGSYYYHLVESSDINLGCTAGQNWDYGLYRSTSLTNTTWSQYPQGNPIIYSSKSAESGGAIPPCNVQYAGLVKDPTDGFIYLAYGRRSSDPNYDGLYWYRLEKSSNLLLNANLWKANTDNWNRLGPNTNWVAYRLPNNSPDGTPYLATNCGGVCSGTNSIYQDVTIPGGTAGTAQFGGKFLSEGSAGSVDLVIRQMNAAGTIVQTDILPIATGTSWASYGGSVPLLATATKLRYEFYLRTDHVTFRADDMYIQTSFTDTIAPTSVTDLRSSSVTSGTVALTWTAPGNDGNAGTAAAYDIRYSNSPITSANWASAMQAVGEPAPAVGGNSQSFTVSGLSPGTDYYFAVKTSDAAGNVSGLSNGWSVKTVGSGSLFSDAFADAQRGPSWFAFGGSWSETGGTLTQTSLLEGDPKKMLIGRTGFDFPSSPLTITAKVRVDAWTGGDFARAGVSLFNDMKDGGGYNLVFHNNHSTVQFLDDGVAWGPSYPFTWSSGVWYWFKLKADGGTLYGKVWADGATEPATWPYSWMRSGRSGVPGLNGGAAKTGTGSSSASFDDVVVQ</sequence>
<evidence type="ECO:0000313" key="5">
    <source>
        <dbReference type="Proteomes" id="UP001589818"/>
    </source>
</evidence>
<keyword evidence="2" id="KW-1133">Transmembrane helix</keyword>
<dbReference type="InterPro" id="IPR013783">
    <property type="entry name" value="Ig-like_fold"/>
</dbReference>
<evidence type="ECO:0000259" key="3">
    <source>
        <dbReference type="PROSITE" id="PS50853"/>
    </source>
</evidence>
<feature type="transmembrane region" description="Helical" evidence="2">
    <location>
        <begin position="92"/>
        <end position="113"/>
    </location>
</feature>
<dbReference type="Gene3D" id="2.60.40.10">
    <property type="entry name" value="Immunoglobulins"/>
    <property type="match status" value="1"/>
</dbReference>
<dbReference type="EMBL" id="JBHLVF010000041">
    <property type="protein sequence ID" value="MFC0394588.1"/>
    <property type="molecule type" value="Genomic_DNA"/>
</dbReference>
<reference evidence="4 5" key="1">
    <citation type="submission" date="2024-09" db="EMBL/GenBank/DDBJ databases">
        <authorList>
            <person name="Sun Q."/>
            <person name="Mori K."/>
        </authorList>
    </citation>
    <scope>NUCLEOTIDE SEQUENCE [LARGE SCALE GENOMIC DNA]</scope>
    <source>
        <strain evidence="4 5">CCM 4839</strain>
    </source>
</reference>
<dbReference type="CDD" id="cd00063">
    <property type="entry name" value="FN3"/>
    <property type="match status" value="1"/>
</dbReference>
<dbReference type="PROSITE" id="PS50853">
    <property type="entry name" value="FN3"/>
    <property type="match status" value="1"/>
</dbReference>
<keyword evidence="2" id="KW-0472">Membrane</keyword>
<dbReference type="InterPro" id="IPR036116">
    <property type="entry name" value="FN3_sf"/>
</dbReference>
<dbReference type="InterPro" id="IPR023296">
    <property type="entry name" value="Glyco_hydro_beta-prop_sf"/>
</dbReference>
<gene>
    <name evidence="4" type="ORF">ACFFJ8_24915</name>
</gene>
<accession>A0ABV6JJ52</accession>
<evidence type="ECO:0000256" key="2">
    <source>
        <dbReference type="SAM" id="Phobius"/>
    </source>
</evidence>
<feature type="region of interest" description="Disordered" evidence="1">
    <location>
        <begin position="918"/>
        <end position="940"/>
    </location>
</feature>
<protein>
    <submittedName>
        <fullName evidence="4">Fibronectin type III domain-containing protein</fullName>
    </submittedName>
</protein>
<evidence type="ECO:0000313" key="4">
    <source>
        <dbReference type="EMBL" id="MFC0394588.1"/>
    </source>
</evidence>
<dbReference type="Proteomes" id="UP001589818">
    <property type="component" value="Unassembled WGS sequence"/>
</dbReference>
<feature type="region of interest" description="Disordered" evidence="1">
    <location>
        <begin position="348"/>
        <end position="367"/>
    </location>
</feature>
<dbReference type="RefSeq" id="WP_204815774.1">
    <property type="nucleotide sequence ID" value="NZ_JANHOF010000001.1"/>
</dbReference>